<sequence length="310" mass="36383">MEGTALHITNGDELTEEMLELNLPGEVVIWREMLCEGPTLQEVGSQEFLKQRKKFLKKIYGISAEDYEEKFISQLKKLKTAKDHDYVVLWFEFDLFCHINMLAAISYYLNHRESKPFFLVCSKKLEGEKEQIPLSQLSSKQLLNHYENRIALNADDIEIALLIWELYCSNNPMKLKQQIKTTSNFEYLSSCIRAHIERFPNSESGLNTLEQNVLKLIKKYEITSLNQLLGYALQYQGYYGYSDLQMQRLIDKIKDFFQVINNRVSLTKKGELALEKKKNFYGELKNEDYLGGARMYDFLYDSESHRLLKL</sequence>
<dbReference type="EMBL" id="FOVL01000005">
    <property type="protein sequence ID" value="SFN46629.1"/>
    <property type="molecule type" value="Genomic_DNA"/>
</dbReference>
<gene>
    <name evidence="3" type="ORF">SAMN05660413_01200</name>
</gene>
<keyword evidence="1" id="KW-1133">Transmembrane helix</keyword>
<dbReference type="RefSeq" id="WP_093407121.1">
    <property type="nucleotide sequence ID" value="NZ_FOVL01000005.1"/>
</dbReference>
<feature type="domain" description="DUF1835" evidence="2">
    <location>
        <begin position="7"/>
        <end position="92"/>
    </location>
</feature>
<feature type="transmembrane region" description="Helical" evidence="1">
    <location>
        <begin position="86"/>
        <end position="109"/>
    </location>
</feature>
<proteinExistence type="predicted"/>
<keyword evidence="1" id="KW-0472">Membrane</keyword>
<evidence type="ECO:0000259" key="2">
    <source>
        <dbReference type="Pfam" id="PF08874"/>
    </source>
</evidence>
<dbReference type="Pfam" id="PF08874">
    <property type="entry name" value="DUF1835"/>
    <property type="match status" value="1"/>
</dbReference>
<evidence type="ECO:0000256" key="1">
    <source>
        <dbReference type="SAM" id="Phobius"/>
    </source>
</evidence>
<dbReference type="Proteomes" id="UP000199153">
    <property type="component" value="Unassembled WGS sequence"/>
</dbReference>
<reference evidence="3 4" key="1">
    <citation type="submission" date="2016-10" db="EMBL/GenBank/DDBJ databases">
        <authorList>
            <person name="de Groot N.N."/>
        </authorList>
    </citation>
    <scope>NUCLEOTIDE SEQUENCE [LARGE SCALE GENOMIC DNA]</scope>
    <source>
        <strain evidence="3 4">DSM 17794</strain>
    </source>
</reference>
<evidence type="ECO:0000313" key="3">
    <source>
        <dbReference type="EMBL" id="SFN46629.1"/>
    </source>
</evidence>
<dbReference type="InterPro" id="IPR014973">
    <property type="entry name" value="DUF1835"/>
</dbReference>
<name>A0A1I4Z9J2_9FLAO</name>
<keyword evidence="1" id="KW-0812">Transmembrane</keyword>
<evidence type="ECO:0000313" key="4">
    <source>
        <dbReference type="Proteomes" id="UP000199153"/>
    </source>
</evidence>
<keyword evidence="4" id="KW-1185">Reference proteome</keyword>
<protein>
    <recommendedName>
        <fullName evidence="2">DUF1835 domain-containing protein</fullName>
    </recommendedName>
</protein>
<dbReference type="STRING" id="287099.SAMN05660413_01200"/>
<dbReference type="OrthoDB" id="127805at2"/>
<dbReference type="AlphaFoldDB" id="A0A1I4Z9J2"/>
<accession>A0A1I4Z9J2</accession>
<organism evidence="3 4">
    <name type="scientific">Salegentibacter flavus</name>
    <dbReference type="NCBI Taxonomy" id="287099"/>
    <lineage>
        <taxon>Bacteria</taxon>
        <taxon>Pseudomonadati</taxon>
        <taxon>Bacteroidota</taxon>
        <taxon>Flavobacteriia</taxon>
        <taxon>Flavobacteriales</taxon>
        <taxon>Flavobacteriaceae</taxon>
        <taxon>Salegentibacter</taxon>
    </lineage>
</organism>